<feature type="domain" description="Riboflavin kinase" evidence="16">
    <location>
        <begin position="183"/>
        <end position="317"/>
    </location>
</feature>
<dbReference type="SUPFAM" id="SSF82114">
    <property type="entry name" value="Riboflavin kinase-like"/>
    <property type="match status" value="1"/>
</dbReference>
<gene>
    <name evidence="17" type="ORF">T9A_02984</name>
</gene>
<comment type="function">
    <text evidence="1">Catalyzes the phosphorylation of riboflavin to FMN followed by the adenylation of FMN to FAD.</text>
</comment>
<dbReference type="InterPro" id="IPR023468">
    <property type="entry name" value="Riboflavin_kinase"/>
</dbReference>
<protein>
    <recommendedName>
        <fullName evidence="15">Riboflavin biosynthesis protein</fullName>
    </recommendedName>
    <domain>
        <recommendedName>
            <fullName evidence="15">Riboflavin kinase</fullName>
            <ecNumber evidence="15">2.7.1.26</ecNumber>
        </recommendedName>
        <alternativeName>
            <fullName evidence="15">Flavokinase</fullName>
        </alternativeName>
    </domain>
    <domain>
        <recommendedName>
            <fullName evidence="15">FMN adenylyltransferase</fullName>
            <ecNumber evidence="15">2.7.7.2</ecNumber>
        </recommendedName>
        <alternativeName>
            <fullName evidence="15">FAD pyrophosphorylase</fullName>
        </alternativeName>
        <alternativeName>
            <fullName evidence="15">FAD synthase</fullName>
        </alternativeName>
    </domain>
</protein>
<dbReference type="Proteomes" id="UP000029443">
    <property type="component" value="Unassembled WGS sequence"/>
</dbReference>
<dbReference type="NCBIfam" id="TIGR00083">
    <property type="entry name" value="ribF"/>
    <property type="match status" value="1"/>
</dbReference>
<dbReference type="NCBIfam" id="NF004159">
    <property type="entry name" value="PRK05627.1-2"/>
    <property type="match status" value="1"/>
</dbReference>
<dbReference type="EMBL" id="ARXU01000015">
    <property type="protein sequence ID" value="KGD60028.1"/>
    <property type="molecule type" value="Genomic_DNA"/>
</dbReference>
<dbReference type="PIRSF" id="PIRSF004491">
    <property type="entry name" value="FAD_Synth"/>
    <property type="match status" value="1"/>
</dbReference>
<dbReference type="CDD" id="cd02064">
    <property type="entry name" value="FAD_synthetase_N"/>
    <property type="match status" value="1"/>
</dbReference>
<evidence type="ECO:0000256" key="5">
    <source>
        <dbReference type="ARBA" id="ARBA00022643"/>
    </source>
</evidence>
<keyword evidence="6 15" id="KW-0808">Transferase</keyword>
<dbReference type="InterPro" id="IPR015865">
    <property type="entry name" value="Riboflavin_kinase_bac/euk"/>
</dbReference>
<dbReference type="InterPro" id="IPR023465">
    <property type="entry name" value="Riboflavin_kinase_dom_sf"/>
</dbReference>
<evidence type="ECO:0000313" key="18">
    <source>
        <dbReference type="Proteomes" id="UP000029443"/>
    </source>
</evidence>
<comment type="pathway">
    <text evidence="2 15">Cofactor biosynthesis; FAD biosynthesis; FAD from FMN: step 1/1.</text>
</comment>
<dbReference type="PANTHER" id="PTHR22749">
    <property type="entry name" value="RIBOFLAVIN KINASE/FMN ADENYLYLTRANSFERASE"/>
    <property type="match status" value="1"/>
</dbReference>
<evidence type="ECO:0000256" key="7">
    <source>
        <dbReference type="ARBA" id="ARBA00022695"/>
    </source>
</evidence>
<evidence type="ECO:0000256" key="15">
    <source>
        <dbReference type="PIRNR" id="PIRNR004491"/>
    </source>
</evidence>
<sequence length="326" mass="35923">MRLIRGIHNLRDRHRGCVATIGNFDGVHQGHQRILDQVIAEARRRGLKATVMLFEPQPQEFFAPQQAPARLMSLRDKLIALRNAGVDQVLCVRFDERFRSLTAEAFVQSLLVDGLGVEYLVVGDDFRFGCGRDGDFAYLQQAGGQFGFAVTDTATCEIHGERVSSTRVRAALSAGDFALAETLLGRPFAISGRVRHGDKIGRTLDLPTVNLALKRLHSPLAGVFAVTVTGAGLTDQAGAANMGDRPTVNGTENRLEVHLLDYREESNDAGAGKDSLYDKHLTVAFRHYVRAEEKFADLDQLKTAIWQDVKAVRDYFEKTGLSKTGL</sequence>
<evidence type="ECO:0000256" key="12">
    <source>
        <dbReference type="ARBA" id="ARBA00023268"/>
    </source>
</evidence>
<evidence type="ECO:0000259" key="16">
    <source>
        <dbReference type="SMART" id="SM00904"/>
    </source>
</evidence>
<keyword evidence="7 15" id="KW-0548">Nucleotidyltransferase</keyword>
<evidence type="ECO:0000256" key="3">
    <source>
        <dbReference type="ARBA" id="ARBA00005201"/>
    </source>
</evidence>
<evidence type="ECO:0000256" key="6">
    <source>
        <dbReference type="ARBA" id="ARBA00022679"/>
    </source>
</evidence>
<keyword evidence="18" id="KW-1185">Reference proteome</keyword>
<dbReference type="Gene3D" id="2.40.30.30">
    <property type="entry name" value="Riboflavin kinase-like"/>
    <property type="match status" value="1"/>
</dbReference>
<keyword evidence="12" id="KW-0511">Multifunctional enzyme</keyword>
<comment type="catalytic activity">
    <reaction evidence="13 15">
        <text>riboflavin + ATP = FMN + ADP + H(+)</text>
        <dbReference type="Rhea" id="RHEA:14357"/>
        <dbReference type="ChEBI" id="CHEBI:15378"/>
        <dbReference type="ChEBI" id="CHEBI:30616"/>
        <dbReference type="ChEBI" id="CHEBI:57986"/>
        <dbReference type="ChEBI" id="CHEBI:58210"/>
        <dbReference type="ChEBI" id="CHEBI:456216"/>
        <dbReference type="EC" id="2.7.1.26"/>
    </reaction>
</comment>
<dbReference type="NCBIfam" id="NF004163">
    <property type="entry name" value="PRK05627.1-6"/>
    <property type="match status" value="1"/>
</dbReference>
<evidence type="ECO:0000256" key="10">
    <source>
        <dbReference type="ARBA" id="ARBA00022827"/>
    </source>
</evidence>
<comment type="similarity">
    <text evidence="15">Belongs to the ribF family.</text>
</comment>
<evidence type="ECO:0000313" key="17">
    <source>
        <dbReference type="EMBL" id="KGD60028.1"/>
    </source>
</evidence>
<evidence type="ECO:0000256" key="1">
    <source>
        <dbReference type="ARBA" id="ARBA00002121"/>
    </source>
</evidence>
<dbReference type="EC" id="2.7.7.2" evidence="15"/>
<evidence type="ECO:0000256" key="4">
    <source>
        <dbReference type="ARBA" id="ARBA00022630"/>
    </source>
</evidence>
<keyword evidence="4 15" id="KW-0285">Flavoprotein</keyword>
<dbReference type="EC" id="2.7.1.26" evidence="15"/>
<comment type="caution">
    <text evidence="17">The sequence shown here is derived from an EMBL/GenBank/DDBJ whole genome shotgun (WGS) entry which is preliminary data.</text>
</comment>
<dbReference type="Pfam" id="PF06574">
    <property type="entry name" value="FAD_syn"/>
    <property type="match status" value="1"/>
</dbReference>
<dbReference type="InterPro" id="IPR014729">
    <property type="entry name" value="Rossmann-like_a/b/a_fold"/>
</dbReference>
<evidence type="ECO:0000256" key="13">
    <source>
        <dbReference type="ARBA" id="ARBA00047880"/>
    </source>
</evidence>
<evidence type="ECO:0000256" key="8">
    <source>
        <dbReference type="ARBA" id="ARBA00022741"/>
    </source>
</evidence>
<proteinExistence type="inferred from homology"/>
<dbReference type="Gene3D" id="3.40.50.620">
    <property type="entry name" value="HUPs"/>
    <property type="match status" value="1"/>
</dbReference>
<dbReference type="InterPro" id="IPR002606">
    <property type="entry name" value="Riboflavin_kinase_bac"/>
</dbReference>
<keyword evidence="8 15" id="KW-0547">Nucleotide-binding</keyword>
<comment type="catalytic activity">
    <reaction evidence="14 15">
        <text>FMN + ATP + H(+) = FAD + diphosphate</text>
        <dbReference type="Rhea" id="RHEA:17237"/>
        <dbReference type="ChEBI" id="CHEBI:15378"/>
        <dbReference type="ChEBI" id="CHEBI:30616"/>
        <dbReference type="ChEBI" id="CHEBI:33019"/>
        <dbReference type="ChEBI" id="CHEBI:57692"/>
        <dbReference type="ChEBI" id="CHEBI:58210"/>
        <dbReference type="EC" id="2.7.7.2"/>
    </reaction>
</comment>
<reference evidence="17 18" key="1">
    <citation type="submission" date="2012-09" db="EMBL/GenBank/DDBJ databases">
        <title>Genome Sequence of alkane-degrading Bacterium Alcanivorax jadensis T9.</title>
        <authorList>
            <person name="Lai Q."/>
            <person name="Shao Z."/>
        </authorList>
    </citation>
    <scope>NUCLEOTIDE SEQUENCE [LARGE SCALE GENOMIC DNA]</scope>
    <source>
        <strain evidence="17 18">T9</strain>
    </source>
</reference>
<keyword evidence="11 15" id="KW-0067">ATP-binding</keyword>
<dbReference type="RefSeq" id="WP_035250034.1">
    <property type="nucleotide sequence ID" value="NZ_ARXU01000015.1"/>
</dbReference>
<evidence type="ECO:0000256" key="2">
    <source>
        <dbReference type="ARBA" id="ARBA00004726"/>
    </source>
</evidence>
<dbReference type="SUPFAM" id="SSF52374">
    <property type="entry name" value="Nucleotidylyl transferase"/>
    <property type="match status" value="1"/>
</dbReference>
<dbReference type="Pfam" id="PF01687">
    <property type="entry name" value="Flavokinase"/>
    <property type="match status" value="1"/>
</dbReference>
<keyword evidence="9 15" id="KW-0418">Kinase</keyword>
<dbReference type="PANTHER" id="PTHR22749:SF6">
    <property type="entry name" value="RIBOFLAVIN KINASE"/>
    <property type="match status" value="1"/>
</dbReference>
<evidence type="ECO:0000256" key="14">
    <source>
        <dbReference type="ARBA" id="ARBA00049494"/>
    </source>
</evidence>
<keyword evidence="5 15" id="KW-0288">FMN</keyword>
<dbReference type="InterPro" id="IPR015864">
    <property type="entry name" value="FAD_synthase"/>
</dbReference>
<name>A0ABR4W9D6_9GAMM</name>
<accession>A0ABR4W9D6</accession>
<organism evidence="17 18">
    <name type="scientific">Alcanivorax jadensis T9</name>
    <dbReference type="NCBI Taxonomy" id="1177181"/>
    <lineage>
        <taxon>Bacteria</taxon>
        <taxon>Pseudomonadati</taxon>
        <taxon>Pseudomonadota</taxon>
        <taxon>Gammaproteobacteria</taxon>
        <taxon>Oceanospirillales</taxon>
        <taxon>Alcanivoracaceae</taxon>
        <taxon>Alcanivorax</taxon>
    </lineage>
</organism>
<dbReference type="SMART" id="SM00904">
    <property type="entry name" value="Flavokinase"/>
    <property type="match status" value="1"/>
</dbReference>
<comment type="pathway">
    <text evidence="3 15">Cofactor biosynthesis; FMN biosynthesis; FMN from riboflavin (ATP route): step 1/1.</text>
</comment>
<keyword evidence="10 15" id="KW-0274">FAD</keyword>
<evidence type="ECO:0000256" key="11">
    <source>
        <dbReference type="ARBA" id="ARBA00022840"/>
    </source>
</evidence>
<evidence type="ECO:0000256" key="9">
    <source>
        <dbReference type="ARBA" id="ARBA00022777"/>
    </source>
</evidence>